<dbReference type="EMBL" id="CP020569">
    <property type="protein sequence ID" value="ARF58789.1"/>
    <property type="molecule type" value="Genomic_DNA"/>
</dbReference>
<protein>
    <recommendedName>
        <fullName evidence="1">HTH luxR-type domain-containing protein</fullName>
    </recommendedName>
</protein>
<dbReference type="InterPro" id="IPR036388">
    <property type="entry name" value="WH-like_DNA-bd_sf"/>
</dbReference>
<organism evidence="2 3">
    <name type="scientific">Streptomyces gilvosporeus</name>
    <dbReference type="NCBI Taxonomy" id="553510"/>
    <lineage>
        <taxon>Bacteria</taxon>
        <taxon>Bacillati</taxon>
        <taxon>Actinomycetota</taxon>
        <taxon>Actinomycetes</taxon>
        <taxon>Kitasatosporales</taxon>
        <taxon>Streptomycetaceae</taxon>
        <taxon>Streptomyces</taxon>
    </lineage>
</organism>
<dbReference type="STRING" id="553510.B1H19_35535"/>
<dbReference type="SUPFAM" id="SSF46894">
    <property type="entry name" value="C-terminal effector domain of the bipartite response regulators"/>
    <property type="match status" value="1"/>
</dbReference>
<dbReference type="Gene3D" id="1.10.10.10">
    <property type="entry name" value="Winged helix-like DNA-binding domain superfamily/Winged helix DNA-binding domain"/>
    <property type="match status" value="1"/>
</dbReference>
<evidence type="ECO:0000259" key="1">
    <source>
        <dbReference type="SMART" id="SM00421"/>
    </source>
</evidence>
<name>A0A1V0U0P2_9ACTN</name>
<keyword evidence="3" id="KW-1185">Reference proteome</keyword>
<dbReference type="PANTHER" id="PTHR34293:SF1">
    <property type="entry name" value="HTH-TYPE TRANSCRIPTIONAL REGULATOR TRMBL2"/>
    <property type="match status" value="1"/>
</dbReference>
<accession>A0A1V0U0P2</accession>
<dbReference type="Proteomes" id="UP000192726">
    <property type="component" value="Chromosome"/>
</dbReference>
<dbReference type="InterPro" id="IPR051797">
    <property type="entry name" value="TrmB-like"/>
</dbReference>
<dbReference type="GO" id="GO:0006355">
    <property type="term" value="P:regulation of DNA-templated transcription"/>
    <property type="evidence" value="ECO:0007669"/>
    <property type="project" value="InterPro"/>
</dbReference>
<evidence type="ECO:0000313" key="3">
    <source>
        <dbReference type="Proteomes" id="UP000192726"/>
    </source>
</evidence>
<dbReference type="AlphaFoldDB" id="A0A1V0U0P2"/>
<dbReference type="SMART" id="SM00421">
    <property type="entry name" value="HTH_LUXR"/>
    <property type="match status" value="1"/>
</dbReference>
<gene>
    <name evidence="2" type="ORF">B1H19_35535</name>
</gene>
<dbReference type="GO" id="GO:0003677">
    <property type="term" value="F:DNA binding"/>
    <property type="evidence" value="ECO:0007669"/>
    <property type="project" value="InterPro"/>
</dbReference>
<evidence type="ECO:0000313" key="2">
    <source>
        <dbReference type="EMBL" id="ARF58789.1"/>
    </source>
</evidence>
<dbReference type="Pfam" id="PF00196">
    <property type="entry name" value="GerE"/>
    <property type="match status" value="1"/>
</dbReference>
<dbReference type="KEGG" id="sgv:B1H19_35535"/>
<dbReference type="PANTHER" id="PTHR34293">
    <property type="entry name" value="HTH-TYPE TRANSCRIPTIONAL REGULATOR TRMBL2"/>
    <property type="match status" value="1"/>
</dbReference>
<sequence length="351" mass="39357">MLTTGDAGPMLGLDRDGVISGHLLAALYAQAAARESITRHELIRLADASCDEAGRAIDKLLQLRVLRPLPGEPQRLAPVAPATAQAQLLMPKIRELRDHQSMINEASALLACLLPVYERSVMTSTREQLLHRLEDVEAVRSTLLELSARATDEILTSQPGGPRPEGVLKESTERTVQVLDRGVRMRTLYQYTAQFHQPTVDHASLLMEHGAEVRLVTDAFMRLIVFDREVALIELLDNPDGALLVRDANVVDFLARAFERSWDRALPFAHAHERDQVLRSSEEMKTAIIELLIEGYDDKVVAKRLGISLRTLQRHLAEVLRRIGASNRLHAGYLLRDLDIVHEKYARQHNP</sequence>
<dbReference type="InterPro" id="IPR016032">
    <property type="entry name" value="Sig_transdc_resp-reg_C-effctor"/>
</dbReference>
<dbReference type="InterPro" id="IPR000792">
    <property type="entry name" value="Tscrpt_reg_LuxR_C"/>
</dbReference>
<dbReference type="RefSeq" id="WP_083108981.1">
    <property type="nucleotide sequence ID" value="NZ_CP020569.1"/>
</dbReference>
<feature type="domain" description="HTH luxR-type" evidence="1">
    <location>
        <begin position="286"/>
        <end position="335"/>
    </location>
</feature>
<proteinExistence type="predicted"/>
<dbReference type="OrthoDB" id="4307453at2"/>
<reference evidence="2 3" key="1">
    <citation type="submission" date="2017-04" db="EMBL/GenBank/DDBJ databases">
        <title>Complete Genome Sequence of Streptomyces gilvosporeus F607, a Capable Producer of Natamycin.</title>
        <authorList>
            <person name="Zong G."/>
            <person name="Zhong C."/>
            <person name="Fu J."/>
            <person name="Qin R."/>
            <person name="Cao G."/>
        </authorList>
    </citation>
    <scope>NUCLEOTIDE SEQUENCE [LARGE SCALE GENOMIC DNA]</scope>
    <source>
        <strain evidence="2 3">F607</strain>
    </source>
</reference>